<dbReference type="SUPFAM" id="SSF52540">
    <property type="entry name" value="P-loop containing nucleoside triphosphate hydrolases"/>
    <property type="match status" value="1"/>
</dbReference>
<feature type="domain" description="Helicase ATP-binding" evidence="5">
    <location>
        <begin position="134"/>
        <end position="319"/>
    </location>
</feature>
<dbReference type="Proteomes" id="UP000705983">
    <property type="component" value="Unassembled WGS sequence"/>
</dbReference>
<evidence type="ECO:0000259" key="5">
    <source>
        <dbReference type="PROSITE" id="PS51192"/>
    </source>
</evidence>
<dbReference type="InterPro" id="IPR049730">
    <property type="entry name" value="SNF2/RAD54-like_C"/>
</dbReference>
<dbReference type="InterPro" id="IPR014001">
    <property type="entry name" value="Helicase_ATP-bd"/>
</dbReference>
<dbReference type="EMBL" id="JAFFJS010000001">
    <property type="protein sequence ID" value="MBM9432492.1"/>
    <property type="molecule type" value="Genomic_DNA"/>
</dbReference>
<dbReference type="CDD" id="cd18793">
    <property type="entry name" value="SF2_C_SNF"/>
    <property type="match status" value="1"/>
</dbReference>
<organism evidence="7 8">
    <name type="scientific">Flaviflexus equikiangi</name>
    <dbReference type="NCBI Taxonomy" id="2758573"/>
    <lineage>
        <taxon>Bacteria</taxon>
        <taxon>Bacillati</taxon>
        <taxon>Actinomycetota</taxon>
        <taxon>Actinomycetes</taxon>
        <taxon>Actinomycetales</taxon>
        <taxon>Actinomycetaceae</taxon>
        <taxon>Flaviflexus</taxon>
    </lineage>
</organism>
<proteinExistence type="predicted"/>
<dbReference type="SMART" id="SM00490">
    <property type="entry name" value="HELICc"/>
    <property type="match status" value="1"/>
</dbReference>
<evidence type="ECO:0000313" key="8">
    <source>
        <dbReference type="Proteomes" id="UP000705983"/>
    </source>
</evidence>
<dbReference type="Gene3D" id="3.40.50.10810">
    <property type="entry name" value="Tandem AAA-ATPase domain"/>
    <property type="match status" value="1"/>
</dbReference>
<dbReference type="PANTHER" id="PTHR45766">
    <property type="entry name" value="DNA ANNEALING HELICASE AND ENDONUCLEASE ZRANB3 FAMILY MEMBER"/>
    <property type="match status" value="1"/>
</dbReference>
<reference evidence="8" key="1">
    <citation type="submission" date="2021-02" db="EMBL/GenBank/DDBJ databases">
        <title>Leucobacter sp. CX169.</title>
        <authorList>
            <person name="Cheng Y."/>
        </authorList>
    </citation>
    <scope>NUCLEOTIDE SEQUENCE [LARGE SCALE GENOMIC DNA]</scope>
    <source>
        <strain evidence="8">JY899</strain>
    </source>
</reference>
<evidence type="ECO:0000259" key="6">
    <source>
        <dbReference type="PROSITE" id="PS51194"/>
    </source>
</evidence>
<keyword evidence="1" id="KW-0547">Nucleotide-binding</keyword>
<evidence type="ECO:0000256" key="3">
    <source>
        <dbReference type="ARBA" id="ARBA00022806"/>
    </source>
</evidence>
<dbReference type="SMART" id="SM00487">
    <property type="entry name" value="DEXDc"/>
    <property type="match status" value="1"/>
</dbReference>
<sequence>MNQDSSLSTPTQNLMVPEPGQLVEVRRRQWVVAEAPAGNALPGARPQHLVTLSSLDEDALGEELQVIWELEPGAQVLDKAGLPDISGWDSDDRLEAFLDAVRWGAATNANRTFLQAPFRSGISIEDYQLDPLVRAIDMARVNLLIADDVGLGKTIEAGLVVQELLIRHRARTVLVVCPASLQVKWQTEMQEKFGLEFRIVDTDYVKQLRRSRGIQANPWTSFPRLITSMDWAKSGEGLRLLKDILPTSISYPRKFDILIVDEAHNVAPAAATRYVLESQRTRLIRTLAPNFSHRLFLTATPHNGYQSSFTSLLELLDDQRFARSVLPDEQQLRRVMVRRLKSDITDTDGKRIFPERKLVPLEVAYTEDETEAHALLQRFIINRSKSVTGEKYAYGTDFAHKLLKKRLFSSPLAFATTLTRHRETLNRDSRAPKNIGAMDDRVLRKAILRAEEDQASDTTLEDAQQEAVELASELAAPLTQDQRDMLDRLTGWAEGARNRPDSKARAILQWIESHLKESDGRWNDKRVILFTEYRATHSWLQQILASHGYGGDRLAFLHGDVDPDDREAVKAAFQADPAVSPVRILLATDAASEGIDLQNHCNYLIHVEIPWNPNVMEQRNGRIDRHGQKQDTVFVWHPVGRTDNGSTLTSGEIAGDHEYLMRAANKVETIREDLGSVGPVLARQIDEIMLGRRNGFDTVSAEAQAAHARRFVAAERHLRDRIQRLHQTLIQAQTEFHMSPQNLTRAVTVALDLAEKPSLVPTSLPDASDAVVFTVPELSGSWGKATRGLEHPHSNVRRPITFDHETSKGRDDVVLAHLGHRLVQMCLRLLREEIWKLSDTKKLHRVSVRVVPDSLTTQPVILLWSRLVITGGGHRRLHEELTLSGGELGHDRFSRITQVSKREELLAAARPYEPSEAVFAVLKERFEKSKPSIMGAVEARSKERLDNLEKTLNDRMSHDLTDLASVLNELERAITKELNTDDAEGDLYLPGLSPQEMNQVSKDIVALENRLARIPAERDAEEVAIKRQYADPVARTFPAAVIFLVPESMTGRG</sequence>
<dbReference type="Pfam" id="PF00176">
    <property type="entry name" value="SNF2-rel_dom"/>
    <property type="match status" value="1"/>
</dbReference>
<dbReference type="InterPro" id="IPR057342">
    <property type="entry name" value="DEXDc_RapA"/>
</dbReference>
<comment type="caution">
    <text evidence="7">The sequence shown here is derived from an EMBL/GenBank/DDBJ whole genome shotgun (WGS) entry which is preliminary data.</text>
</comment>
<dbReference type="InterPro" id="IPR000330">
    <property type="entry name" value="SNF2_N"/>
</dbReference>
<keyword evidence="4" id="KW-0067">ATP-binding</keyword>
<feature type="domain" description="Helicase C-terminal" evidence="6">
    <location>
        <begin position="506"/>
        <end position="689"/>
    </location>
</feature>
<gene>
    <name evidence="7" type="primary">drmD</name>
    <name evidence="7" type="ORF">JVW63_02060</name>
</gene>
<dbReference type="CDD" id="cd18011">
    <property type="entry name" value="DEXDc_RapA"/>
    <property type="match status" value="1"/>
</dbReference>
<dbReference type="InterPro" id="IPR027417">
    <property type="entry name" value="P-loop_NTPase"/>
</dbReference>
<dbReference type="PANTHER" id="PTHR45766:SF6">
    <property type="entry name" value="SWI_SNF-RELATED MATRIX-ASSOCIATED ACTIN-DEPENDENT REGULATOR OF CHROMATIN SUBFAMILY A-LIKE PROTEIN 1"/>
    <property type="match status" value="1"/>
</dbReference>
<accession>A0ABS2TCX7</accession>
<keyword evidence="8" id="KW-1185">Reference proteome</keyword>
<dbReference type="PROSITE" id="PS51192">
    <property type="entry name" value="HELICASE_ATP_BIND_1"/>
    <property type="match status" value="1"/>
</dbReference>
<evidence type="ECO:0000256" key="1">
    <source>
        <dbReference type="ARBA" id="ARBA00022741"/>
    </source>
</evidence>
<dbReference type="Gene3D" id="3.40.50.300">
    <property type="entry name" value="P-loop containing nucleotide triphosphate hydrolases"/>
    <property type="match status" value="1"/>
</dbReference>
<evidence type="ECO:0000256" key="2">
    <source>
        <dbReference type="ARBA" id="ARBA00022801"/>
    </source>
</evidence>
<dbReference type="Pfam" id="PF00271">
    <property type="entry name" value="Helicase_C"/>
    <property type="match status" value="1"/>
</dbReference>
<dbReference type="InterPro" id="IPR038718">
    <property type="entry name" value="SNF2-like_sf"/>
</dbReference>
<keyword evidence="2" id="KW-0378">Hydrolase</keyword>
<dbReference type="RefSeq" id="WP_204736204.1">
    <property type="nucleotide sequence ID" value="NZ_JACEXG010000001.1"/>
</dbReference>
<protein>
    <submittedName>
        <fullName evidence="7">DISARM system SNF2-like helicase DrmD</fullName>
    </submittedName>
</protein>
<name>A0ABS2TCX7_9ACTO</name>
<evidence type="ECO:0000313" key="7">
    <source>
        <dbReference type="EMBL" id="MBM9432492.1"/>
    </source>
</evidence>
<evidence type="ECO:0000256" key="4">
    <source>
        <dbReference type="ARBA" id="ARBA00022840"/>
    </source>
</evidence>
<dbReference type="PROSITE" id="PS51194">
    <property type="entry name" value="HELICASE_CTER"/>
    <property type="match status" value="1"/>
</dbReference>
<dbReference type="InterPro" id="IPR001650">
    <property type="entry name" value="Helicase_C-like"/>
</dbReference>
<keyword evidence="3" id="KW-0347">Helicase</keyword>
<dbReference type="NCBIfam" id="NF038317">
    <property type="entry name" value="DISARM_DrmD"/>
    <property type="match status" value="1"/>
</dbReference>